<keyword evidence="10" id="KW-1185">Reference proteome</keyword>
<dbReference type="RefSeq" id="WP_193496187.1">
    <property type="nucleotide sequence ID" value="NZ_CP063169.1"/>
</dbReference>
<dbReference type="InterPro" id="IPR000711">
    <property type="entry name" value="ATPase_OSCP/dsu"/>
</dbReference>
<protein>
    <recommendedName>
        <fullName evidence="8">ATP synthase subunit delta</fullName>
    </recommendedName>
    <alternativeName>
        <fullName evidence="8">ATP synthase F(1) sector subunit delta</fullName>
    </alternativeName>
    <alternativeName>
        <fullName evidence="8">F-type ATPase subunit delta</fullName>
        <shortName evidence="8">F-ATPase subunit delta</shortName>
    </alternativeName>
</protein>
<evidence type="ECO:0000256" key="3">
    <source>
        <dbReference type="ARBA" id="ARBA00022781"/>
    </source>
</evidence>
<keyword evidence="6 8" id="KW-0139">CF(1)</keyword>
<dbReference type="GO" id="GO:0005886">
    <property type="term" value="C:plasma membrane"/>
    <property type="evidence" value="ECO:0007669"/>
    <property type="project" value="UniProtKB-SubCell"/>
</dbReference>
<dbReference type="HAMAP" id="MF_01416">
    <property type="entry name" value="ATP_synth_delta_bact"/>
    <property type="match status" value="1"/>
</dbReference>
<dbReference type="GO" id="GO:0046933">
    <property type="term" value="F:proton-transporting ATP synthase activity, rotational mechanism"/>
    <property type="evidence" value="ECO:0007669"/>
    <property type="project" value="UniProtKB-UniRule"/>
</dbReference>
<dbReference type="InterPro" id="IPR020781">
    <property type="entry name" value="ATPase_OSCP/d_CS"/>
</dbReference>
<dbReference type="NCBIfam" id="NF009967">
    <property type="entry name" value="PRK13430.1"/>
    <property type="match status" value="1"/>
</dbReference>
<dbReference type="NCBIfam" id="TIGR01145">
    <property type="entry name" value="ATP_synt_delta"/>
    <property type="match status" value="1"/>
</dbReference>
<evidence type="ECO:0000313" key="9">
    <source>
        <dbReference type="EMBL" id="QOR69656.1"/>
    </source>
</evidence>
<comment type="subcellular location">
    <subcellularLocation>
        <location evidence="8">Cell membrane</location>
        <topology evidence="8">Peripheral membrane protein</topology>
    </subcellularLocation>
    <subcellularLocation>
        <location evidence="1">Membrane</location>
    </subcellularLocation>
</comment>
<dbReference type="AlphaFoldDB" id="A0A7M1SQ22"/>
<proteinExistence type="inferred from homology"/>
<comment type="function">
    <text evidence="8">This protein is part of the stalk that links CF(0) to CF(1). It either transmits conformational changes from CF(0) to CF(1) or is implicated in proton conduction.</text>
</comment>
<comment type="function">
    <text evidence="8">F(1)F(0) ATP synthase produces ATP from ADP in the presence of a proton or sodium gradient. F-type ATPases consist of two structural domains, F(1) containing the extramembraneous catalytic core and F(0) containing the membrane proton channel, linked together by a central stalk and a peripheral stalk. During catalysis, ATP synthesis in the catalytic domain of F(1) is coupled via a rotary mechanism of the central stalk subunits to proton translocation.</text>
</comment>
<reference evidence="9 10" key="1">
    <citation type="submission" date="2020-10" db="EMBL/GenBank/DDBJ databases">
        <title>Haloactinobacterium sp. RN3S43, a bacterium isolated from saline soil.</title>
        <authorList>
            <person name="Sun J.-Q."/>
        </authorList>
    </citation>
    <scope>NUCLEOTIDE SEQUENCE [LARGE SCALE GENOMIC DNA]</scope>
    <source>
        <strain evidence="9 10">RN3S43</strain>
    </source>
</reference>
<gene>
    <name evidence="8" type="primary">atpH</name>
    <name evidence="9" type="ORF">IM660_13365</name>
</gene>
<keyword evidence="3 8" id="KW-0375">Hydrogen ion transport</keyword>
<evidence type="ECO:0000256" key="8">
    <source>
        <dbReference type="HAMAP-Rule" id="MF_01416"/>
    </source>
</evidence>
<dbReference type="EMBL" id="CP063169">
    <property type="protein sequence ID" value="QOR69656.1"/>
    <property type="molecule type" value="Genomic_DNA"/>
</dbReference>
<evidence type="ECO:0000313" key="10">
    <source>
        <dbReference type="Proteomes" id="UP000593758"/>
    </source>
</evidence>
<keyword evidence="5 8" id="KW-0472">Membrane</keyword>
<keyword evidence="7 8" id="KW-0066">ATP synthesis</keyword>
<organism evidence="9 10">
    <name type="scientific">Ruania alkalisoli</name>
    <dbReference type="NCBI Taxonomy" id="2779775"/>
    <lineage>
        <taxon>Bacteria</taxon>
        <taxon>Bacillati</taxon>
        <taxon>Actinomycetota</taxon>
        <taxon>Actinomycetes</taxon>
        <taxon>Micrococcales</taxon>
        <taxon>Ruaniaceae</taxon>
        <taxon>Ruania</taxon>
    </lineage>
</organism>
<keyword evidence="2 8" id="KW-0813">Transport</keyword>
<evidence type="ECO:0000256" key="1">
    <source>
        <dbReference type="ARBA" id="ARBA00004370"/>
    </source>
</evidence>
<sequence>MRANSQATTDAARERFEPVLRTAGAGADQYGSELFAVVDVLDASAGLRRALTDPSREGSDKATVMTSVFGGKVSEQAVDLLAGLARGRWSADVDIADAVETLGTDAVLASAEAAGALLEVETQLFSVIRLLAGNRDLRLALSDKSRTVAERIQLLETLVQDKVEPQTATLLSRALGNRRSTTLTAGLVRLNEAAAARRQQLVATVTAAVPLTAAQREKLSGILQRAYGRAVQLNVAVEPNVVGGVRIQIGDEVVDATTLTRLDEARRRLVG</sequence>
<accession>A0A7M1SQ22</accession>
<dbReference type="Proteomes" id="UP000593758">
    <property type="component" value="Chromosome"/>
</dbReference>
<name>A0A7M1SQ22_9MICO</name>
<dbReference type="KEGG" id="halt:IM660_13365"/>
<dbReference type="GO" id="GO:0045259">
    <property type="term" value="C:proton-transporting ATP synthase complex"/>
    <property type="evidence" value="ECO:0007669"/>
    <property type="project" value="UniProtKB-KW"/>
</dbReference>
<dbReference type="Pfam" id="PF00213">
    <property type="entry name" value="OSCP"/>
    <property type="match status" value="1"/>
</dbReference>
<evidence type="ECO:0000256" key="2">
    <source>
        <dbReference type="ARBA" id="ARBA00022448"/>
    </source>
</evidence>
<evidence type="ECO:0000256" key="6">
    <source>
        <dbReference type="ARBA" id="ARBA00023196"/>
    </source>
</evidence>
<dbReference type="PANTHER" id="PTHR11910">
    <property type="entry name" value="ATP SYNTHASE DELTA CHAIN"/>
    <property type="match status" value="1"/>
</dbReference>
<dbReference type="PRINTS" id="PR00125">
    <property type="entry name" value="ATPASEDELTA"/>
</dbReference>
<dbReference type="PROSITE" id="PS00389">
    <property type="entry name" value="ATPASE_DELTA"/>
    <property type="match status" value="1"/>
</dbReference>
<comment type="similarity">
    <text evidence="8">Belongs to the ATPase delta chain family.</text>
</comment>
<keyword evidence="4 8" id="KW-0406">Ion transport</keyword>
<evidence type="ECO:0000256" key="5">
    <source>
        <dbReference type="ARBA" id="ARBA00023136"/>
    </source>
</evidence>
<keyword evidence="8" id="KW-1003">Cell membrane</keyword>
<evidence type="ECO:0000256" key="7">
    <source>
        <dbReference type="ARBA" id="ARBA00023310"/>
    </source>
</evidence>
<evidence type="ECO:0000256" key="4">
    <source>
        <dbReference type="ARBA" id="ARBA00023065"/>
    </source>
</evidence>